<evidence type="ECO:0000313" key="3">
    <source>
        <dbReference type="EMBL" id="MFH4978483.1"/>
    </source>
</evidence>
<dbReference type="Pfam" id="PF21029">
    <property type="entry name" value="RMC1_N"/>
    <property type="match status" value="1"/>
</dbReference>
<dbReference type="PANTHER" id="PTHR12897">
    <property type="entry name" value="COLON CANCER-ASSOCIATED PROTEIN MIC1"/>
    <property type="match status" value="1"/>
</dbReference>
<dbReference type="AlphaFoldDB" id="A0ABD6EEW1"/>
<dbReference type="Proteomes" id="UP001608902">
    <property type="component" value="Unassembled WGS sequence"/>
</dbReference>
<dbReference type="InterPro" id="IPR049040">
    <property type="entry name" value="RMC1_N"/>
</dbReference>
<dbReference type="Pfam" id="PF07035">
    <property type="entry name" value="RMC1_C"/>
    <property type="match status" value="1"/>
</dbReference>
<protein>
    <recommendedName>
        <fullName evidence="5">Mic1 domain-containing protein</fullName>
    </recommendedName>
</protein>
<evidence type="ECO:0000259" key="1">
    <source>
        <dbReference type="Pfam" id="PF07035"/>
    </source>
</evidence>
<evidence type="ECO:0000259" key="2">
    <source>
        <dbReference type="Pfam" id="PF21029"/>
    </source>
</evidence>
<keyword evidence="4" id="KW-1185">Reference proteome</keyword>
<gene>
    <name evidence="3" type="ORF">AB6A40_005192</name>
</gene>
<dbReference type="InterPro" id="IPR040371">
    <property type="entry name" value="RMC1"/>
</dbReference>
<feature type="domain" description="Regulator of MON1-CCZ1 complex N-terminal" evidence="2">
    <location>
        <begin position="20"/>
        <end position="140"/>
    </location>
</feature>
<accession>A0ABD6EEW1</accession>
<name>A0ABD6EEW1_9BILA</name>
<evidence type="ECO:0008006" key="5">
    <source>
        <dbReference type="Google" id="ProtNLM"/>
    </source>
</evidence>
<reference evidence="3 4" key="1">
    <citation type="submission" date="2024-08" db="EMBL/GenBank/DDBJ databases">
        <title>Gnathostoma spinigerum genome.</title>
        <authorList>
            <person name="Gonzalez-Bertolin B."/>
            <person name="Monzon S."/>
            <person name="Zaballos A."/>
            <person name="Jimenez P."/>
            <person name="Dekumyoy P."/>
            <person name="Varona S."/>
            <person name="Cuesta I."/>
            <person name="Sumanam S."/>
            <person name="Adisakwattana P."/>
            <person name="Gasser R.B."/>
            <person name="Hernandez-Gonzalez A."/>
            <person name="Young N.D."/>
            <person name="Perteguer M.J."/>
        </authorList>
    </citation>
    <scope>NUCLEOTIDE SEQUENCE [LARGE SCALE GENOMIC DNA]</scope>
    <source>
        <strain evidence="3">AL3</strain>
        <tissue evidence="3">Liver</tissue>
    </source>
</reference>
<comment type="caution">
    <text evidence="3">The sequence shown here is derived from an EMBL/GenBank/DDBJ whole genome shotgun (WGS) entry which is preliminary data.</text>
</comment>
<dbReference type="PANTHER" id="PTHR12897:SF4">
    <property type="entry name" value="REGULATOR OF MON1-CCZ1 COMPLEX"/>
    <property type="match status" value="1"/>
</dbReference>
<dbReference type="EMBL" id="JBGFUD010003244">
    <property type="protein sequence ID" value="MFH4978483.1"/>
    <property type="molecule type" value="Genomic_DNA"/>
</dbReference>
<organism evidence="3 4">
    <name type="scientific">Gnathostoma spinigerum</name>
    <dbReference type="NCBI Taxonomy" id="75299"/>
    <lineage>
        <taxon>Eukaryota</taxon>
        <taxon>Metazoa</taxon>
        <taxon>Ecdysozoa</taxon>
        <taxon>Nematoda</taxon>
        <taxon>Chromadorea</taxon>
        <taxon>Rhabditida</taxon>
        <taxon>Spirurina</taxon>
        <taxon>Gnathostomatomorpha</taxon>
        <taxon>Gnathostomatoidea</taxon>
        <taxon>Gnathostomatidae</taxon>
        <taxon>Gnathostoma</taxon>
    </lineage>
</organism>
<proteinExistence type="predicted"/>
<evidence type="ECO:0000313" key="4">
    <source>
        <dbReference type="Proteomes" id="UP001608902"/>
    </source>
</evidence>
<sequence length="614" mass="69830">MLCLGDQWIAFEASSTLSDIFYDDVNQKICTVRGNGALGVTAKGLQTRDFISFRMKDCGKIKIMKFSPDGRIASVQREEFTVDFVCISPNEDGSACIQFSQSAKLRYAPILGLEWIAANQLLFVTKQGLELYQVSVEKKTCKLLKTQNISLNWFIYYPNSGLLIASSGKSGSLLSPFILQNGVIHCLAKFQVDFGRSISKTNLAEREVSVASVYGQLYVLVLRYSTRESKAEDIAMYQLSSNPMQEATLVHKLVLDLPGAFATHVLDNIIIVHHQPSHRSLIYDVRIHEPRAYTVPQHRPIAVVEITHSPRLNSDYPGEIPLYSPSWVMFPPNLIVDASIGLFSTLSLVPESACSILKKKVDLLRFLMNRTTTKEVFLAELRDCLMNYVLTLKDAALIFDWIISAYRRSTENILYLSESSSRFRLVCDEYQEMVINQHDIVRRVFLPVFEGITVNRQRFVQYMLIYLRVVLEHSIEIDPYFVNEILVPTMVEAGDLDRLQQLLQYRVIPDAKQLAFQLLSHEAKHAPLIQFAVDMLARLGSAAEEIVEVLLSKGSVVEAIRFLESVSRVDKVSGLRLMECAMKENRQVQYAVYRYFQEKTNRSKYSSSQCKFVL</sequence>
<dbReference type="InterPro" id="IPR009755">
    <property type="entry name" value="RMC1_C"/>
</dbReference>
<feature type="domain" description="Mic1" evidence="1">
    <location>
        <begin position="370"/>
        <end position="606"/>
    </location>
</feature>